<organism evidence="6 7">
    <name type="scientific">Planifilum fulgidum</name>
    <dbReference type="NCBI Taxonomy" id="201973"/>
    <lineage>
        <taxon>Bacteria</taxon>
        <taxon>Bacillati</taxon>
        <taxon>Bacillota</taxon>
        <taxon>Bacilli</taxon>
        <taxon>Bacillales</taxon>
        <taxon>Thermoactinomycetaceae</taxon>
        <taxon>Planifilum</taxon>
    </lineage>
</organism>
<dbReference type="STRING" id="201973.SAMN04488025_109102"/>
<name>A0A1I2MTQ3_9BACL</name>
<dbReference type="Proteomes" id="UP000198661">
    <property type="component" value="Unassembled WGS sequence"/>
</dbReference>
<sequence>MKHSALMVYGDAFLRYRFHDSHPFQPKRIQLTLDLIRSFGWIEEDQLIAPRRAADKELARTHEESFIETVKQAPGGALSTERLEACGLGTEDNPVFPGMHEAAATVVGGTLVAAEQVMSGKCEHALNLAGGLHHALRGRASGFCIYNDAAVAIAWLRKEYDARVLYIDTDAHHGDGVQWAFYDDPQVMTISIHETGKYLFPGTGSVYERGQGPGFGTSINLPLDAFTEDESWLDAFLRVVPEAARRFRPDVILSQNGCDAHRYDPLTHLSATMRIYREIPRTVHQLAHELCDGRWIAVGGGGYDMWRVVPRAWTWLWAEMNDCAPEEADIPAEWLKRWQPESPVDLPQTLHDPDGLFSPIPRRAEITEKNRRTTDQVLQMIKNHL</sequence>
<evidence type="ECO:0000256" key="2">
    <source>
        <dbReference type="ARBA" id="ARBA00005947"/>
    </source>
</evidence>
<comment type="pathway">
    <text evidence="1">Ketone degradation; acetoin degradation.</text>
</comment>
<evidence type="ECO:0000256" key="1">
    <source>
        <dbReference type="ARBA" id="ARBA00005101"/>
    </source>
</evidence>
<evidence type="ECO:0000256" key="4">
    <source>
        <dbReference type="ARBA" id="ARBA00022627"/>
    </source>
</evidence>
<dbReference type="InterPro" id="IPR003085">
    <property type="entry name" value="AcuC"/>
</dbReference>
<comment type="similarity">
    <text evidence="2">Belongs to the histone deacetylase family.</text>
</comment>
<keyword evidence="4" id="KW-0006">Acetoin catabolism</keyword>
<dbReference type="InterPro" id="IPR000286">
    <property type="entry name" value="HDACs"/>
</dbReference>
<gene>
    <name evidence="6" type="ORF">SAMN04488025_109102</name>
</gene>
<dbReference type="CDD" id="cd09994">
    <property type="entry name" value="HDAC_AcuC_like"/>
    <property type="match status" value="1"/>
</dbReference>
<evidence type="ECO:0000313" key="7">
    <source>
        <dbReference type="Proteomes" id="UP000198661"/>
    </source>
</evidence>
<dbReference type="GO" id="GO:0045150">
    <property type="term" value="P:acetoin catabolic process"/>
    <property type="evidence" value="ECO:0007669"/>
    <property type="project" value="UniProtKB-UniPathway"/>
</dbReference>
<protein>
    <recommendedName>
        <fullName evidence="3">Acetoin utilization protein AcuC</fullName>
    </recommendedName>
</protein>
<evidence type="ECO:0000259" key="5">
    <source>
        <dbReference type="Pfam" id="PF00850"/>
    </source>
</evidence>
<dbReference type="InterPro" id="IPR037138">
    <property type="entry name" value="His_deacetylse_dom_sf"/>
</dbReference>
<dbReference type="PRINTS" id="PR01272">
    <property type="entry name" value="ACUCPROTEIN"/>
</dbReference>
<dbReference type="SUPFAM" id="SSF52768">
    <property type="entry name" value="Arginase/deacetylase"/>
    <property type="match status" value="1"/>
</dbReference>
<reference evidence="6 7" key="1">
    <citation type="submission" date="2016-10" db="EMBL/GenBank/DDBJ databases">
        <authorList>
            <person name="de Groot N.N."/>
        </authorList>
    </citation>
    <scope>NUCLEOTIDE SEQUENCE [LARGE SCALE GENOMIC DNA]</scope>
    <source>
        <strain evidence="6 7">DSM 44945</strain>
    </source>
</reference>
<dbReference type="PANTHER" id="PTHR10625">
    <property type="entry name" value="HISTONE DEACETYLASE HDAC1-RELATED"/>
    <property type="match status" value="1"/>
</dbReference>
<proteinExistence type="inferred from homology"/>
<dbReference type="GO" id="GO:0040029">
    <property type="term" value="P:epigenetic regulation of gene expression"/>
    <property type="evidence" value="ECO:0007669"/>
    <property type="project" value="TreeGrafter"/>
</dbReference>
<dbReference type="InterPro" id="IPR023696">
    <property type="entry name" value="Ureohydrolase_dom_sf"/>
</dbReference>
<dbReference type="Pfam" id="PF00850">
    <property type="entry name" value="Hist_deacetyl"/>
    <property type="match status" value="1"/>
</dbReference>
<accession>A0A1I2MTQ3</accession>
<dbReference type="OrthoDB" id="9808367at2"/>
<dbReference type="RefSeq" id="WP_092037398.1">
    <property type="nucleotide sequence ID" value="NZ_FOOK01000009.1"/>
</dbReference>
<dbReference type="GO" id="GO:0004407">
    <property type="term" value="F:histone deacetylase activity"/>
    <property type="evidence" value="ECO:0007669"/>
    <property type="project" value="TreeGrafter"/>
</dbReference>
<dbReference type="InterPro" id="IPR023801">
    <property type="entry name" value="His_deacetylse_dom"/>
</dbReference>
<dbReference type="EMBL" id="FOOK01000009">
    <property type="protein sequence ID" value="SFF94508.1"/>
    <property type="molecule type" value="Genomic_DNA"/>
</dbReference>
<dbReference type="Gene3D" id="3.40.800.20">
    <property type="entry name" value="Histone deacetylase domain"/>
    <property type="match status" value="1"/>
</dbReference>
<evidence type="ECO:0000256" key="3">
    <source>
        <dbReference type="ARBA" id="ARBA00020218"/>
    </source>
</evidence>
<dbReference type="PANTHER" id="PTHR10625:SF10">
    <property type="entry name" value="HISTONE DEACETYLASE HDAC1"/>
    <property type="match status" value="1"/>
</dbReference>
<evidence type="ECO:0000313" key="6">
    <source>
        <dbReference type="EMBL" id="SFF94508.1"/>
    </source>
</evidence>
<dbReference type="PRINTS" id="PR01270">
    <property type="entry name" value="HDASUPER"/>
</dbReference>
<dbReference type="UniPathway" id="UPA00040"/>
<dbReference type="AlphaFoldDB" id="A0A1I2MTQ3"/>
<keyword evidence="7" id="KW-1185">Reference proteome</keyword>
<feature type="domain" description="Histone deacetylase" evidence="5">
    <location>
        <begin position="22"/>
        <end position="319"/>
    </location>
</feature>